<reference evidence="2" key="1">
    <citation type="journal article" date="2019" name="Curr. Biol.">
        <title>Genome Sequence of Striga asiatica Provides Insight into the Evolution of Plant Parasitism.</title>
        <authorList>
            <person name="Yoshida S."/>
            <person name="Kim S."/>
            <person name="Wafula E.K."/>
            <person name="Tanskanen J."/>
            <person name="Kim Y.M."/>
            <person name="Honaas L."/>
            <person name="Yang Z."/>
            <person name="Spallek T."/>
            <person name="Conn C.E."/>
            <person name="Ichihashi Y."/>
            <person name="Cheong K."/>
            <person name="Cui S."/>
            <person name="Der J.P."/>
            <person name="Gundlach H."/>
            <person name="Jiao Y."/>
            <person name="Hori C."/>
            <person name="Ishida J.K."/>
            <person name="Kasahara H."/>
            <person name="Kiba T."/>
            <person name="Kim M.S."/>
            <person name="Koo N."/>
            <person name="Laohavisit A."/>
            <person name="Lee Y.H."/>
            <person name="Lumba S."/>
            <person name="McCourt P."/>
            <person name="Mortimer J.C."/>
            <person name="Mutuku J.M."/>
            <person name="Nomura T."/>
            <person name="Sasaki-Sekimoto Y."/>
            <person name="Seto Y."/>
            <person name="Wang Y."/>
            <person name="Wakatake T."/>
            <person name="Sakakibara H."/>
            <person name="Demura T."/>
            <person name="Yamaguchi S."/>
            <person name="Yoneyama K."/>
            <person name="Manabe R.I."/>
            <person name="Nelson D.C."/>
            <person name="Schulman A.H."/>
            <person name="Timko M.P."/>
            <person name="dePamphilis C.W."/>
            <person name="Choi D."/>
            <person name="Shirasu K."/>
        </authorList>
    </citation>
    <scope>NUCLEOTIDE SEQUENCE [LARGE SCALE GENOMIC DNA]</scope>
    <source>
        <strain evidence="2">cv. UVA1</strain>
    </source>
</reference>
<accession>A0A5A7NUP7</accession>
<feature type="non-terminal residue" evidence="1">
    <location>
        <position position="165"/>
    </location>
</feature>
<dbReference type="Proteomes" id="UP000325081">
    <property type="component" value="Unassembled WGS sequence"/>
</dbReference>
<proteinExistence type="predicted"/>
<gene>
    <name evidence="1" type="ORF">STAS_00020</name>
</gene>
<dbReference type="AlphaFoldDB" id="A0A5A7NUP7"/>
<sequence>TIKGKAKIIERGRGQKNKQTCSENKTVLPVNKQTNDKLLNKQKSVHMAVQTNTRTINSSSETVDRTPFQSDTDLCQGHPLGESILWTSHAEGNNFLFKKQTSHLIHVKQVPLPIIDQGQQVILNPHVVPFEITCQVSLLYFLNKRIAGIAMLLNFNMNQPNFAVQ</sequence>
<keyword evidence="2" id="KW-1185">Reference proteome</keyword>
<organism evidence="1 2">
    <name type="scientific">Striga asiatica</name>
    <name type="common">Asiatic witchweed</name>
    <name type="synonym">Buchnera asiatica</name>
    <dbReference type="NCBI Taxonomy" id="4170"/>
    <lineage>
        <taxon>Eukaryota</taxon>
        <taxon>Viridiplantae</taxon>
        <taxon>Streptophyta</taxon>
        <taxon>Embryophyta</taxon>
        <taxon>Tracheophyta</taxon>
        <taxon>Spermatophyta</taxon>
        <taxon>Magnoliopsida</taxon>
        <taxon>eudicotyledons</taxon>
        <taxon>Gunneridae</taxon>
        <taxon>Pentapetalae</taxon>
        <taxon>asterids</taxon>
        <taxon>lamiids</taxon>
        <taxon>Lamiales</taxon>
        <taxon>Orobanchaceae</taxon>
        <taxon>Buchnereae</taxon>
        <taxon>Striga</taxon>
    </lineage>
</organism>
<evidence type="ECO:0000313" key="1">
    <source>
        <dbReference type="EMBL" id="GER24483.1"/>
    </source>
</evidence>
<feature type="non-terminal residue" evidence="1">
    <location>
        <position position="1"/>
    </location>
</feature>
<dbReference type="EMBL" id="BKCP01000001">
    <property type="protein sequence ID" value="GER24483.1"/>
    <property type="molecule type" value="Genomic_DNA"/>
</dbReference>
<evidence type="ECO:0000313" key="2">
    <source>
        <dbReference type="Proteomes" id="UP000325081"/>
    </source>
</evidence>
<protein>
    <submittedName>
        <fullName evidence="1">DNA mismatch repair protein MutL</fullName>
    </submittedName>
</protein>
<comment type="caution">
    <text evidence="1">The sequence shown here is derived from an EMBL/GenBank/DDBJ whole genome shotgun (WGS) entry which is preliminary data.</text>
</comment>
<name>A0A5A7NUP7_STRAF</name>